<organism evidence="6 8">
    <name type="scientific">Roseburia inulinivorans</name>
    <dbReference type="NCBI Taxonomy" id="360807"/>
    <lineage>
        <taxon>Bacteria</taxon>
        <taxon>Bacillati</taxon>
        <taxon>Bacillota</taxon>
        <taxon>Clostridia</taxon>
        <taxon>Lachnospirales</taxon>
        <taxon>Lachnospiraceae</taxon>
        <taxon>Roseburia</taxon>
    </lineage>
</organism>
<evidence type="ECO:0000313" key="9">
    <source>
        <dbReference type="Proteomes" id="UP000286271"/>
    </source>
</evidence>
<dbReference type="SUPFAM" id="SSF51261">
    <property type="entry name" value="Duplicated hybrid motif"/>
    <property type="match status" value="1"/>
</dbReference>
<dbReference type="GO" id="GO:0004222">
    <property type="term" value="F:metalloendopeptidase activity"/>
    <property type="evidence" value="ECO:0007669"/>
    <property type="project" value="TreeGrafter"/>
</dbReference>
<evidence type="ECO:0000259" key="4">
    <source>
        <dbReference type="Pfam" id="PF01551"/>
    </source>
</evidence>
<feature type="signal peptide" evidence="3">
    <location>
        <begin position="1"/>
        <end position="27"/>
    </location>
</feature>
<reference evidence="6" key="1">
    <citation type="submission" date="2015-05" db="EMBL/GenBank/DDBJ databases">
        <authorList>
            <person name="Wang D.B."/>
            <person name="Wang M."/>
        </authorList>
    </citation>
    <scope>NUCLEOTIDE SEQUENCE [LARGE SCALE GENOMIC DNA]</scope>
    <source>
        <strain evidence="6">L1-83</strain>
    </source>
</reference>
<feature type="chain" id="PRO_5043121536" evidence="3">
    <location>
        <begin position="28"/>
        <end position="404"/>
    </location>
</feature>
<evidence type="ECO:0000313" key="8">
    <source>
        <dbReference type="Proteomes" id="UP000049828"/>
    </source>
</evidence>
<dbReference type="Gene3D" id="6.10.250.3150">
    <property type="match status" value="1"/>
</dbReference>
<evidence type="ECO:0000313" key="6">
    <source>
        <dbReference type="EMBL" id="CRL43326.1"/>
    </source>
</evidence>
<dbReference type="EMBL" id="QSKW01000008">
    <property type="protein sequence ID" value="RHE98476.1"/>
    <property type="molecule type" value="Genomic_DNA"/>
</dbReference>
<dbReference type="Pfam" id="PF01551">
    <property type="entry name" value="Peptidase_M23"/>
    <property type="match status" value="1"/>
</dbReference>
<dbReference type="InterPro" id="IPR050570">
    <property type="entry name" value="Cell_wall_metabolism_enzyme"/>
</dbReference>
<evidence type="ECO:0000313" key="7">
    <source>
        <dbReference type="EMBL" id="RHE98476.1"/>
    </source>
</evidence>
<evidence type="ECO:0000256" key="1">
    <source>
        <dbReference type="ARBA" id="ARBA00022729"/>
    </source>
</evidence>
<dbReference type="Proteomes" id="UP000049828">
    <property type="component" value="Unassembled WGS sequence"/>
</dbReference>
<dbReference type="PANTHER" id="PTHR21666:SF270">
    <property type="entry name" value="MUREIN HYDROLASE ACTIVATOR ENVC"/>
    <property type="match status" value="1"/>
</dbReference>
<proteinExistence type="predicted"/>
<dbReference type="STRING" id="360807.ERS852392_01135"/>
<dbReference type="PANTHER" id="PTHR21666">
    <property type="entry name" value="PEPTIDASE-RELATED"/>
    <property type="match status" value="1"/>
</dbReference>
<dbReference type="OrthoDB" id="9809488at2"/>
<dbReference type="Pfam" id="PF24568">
    <property type="entry name" value="CC_PcsB"/>
    <property type="match status" value="1"/>
</dbReference>
<sequence length="404" mass="43543">MKKRNILRRILAVVLVLTMATGLTAQAKGDASSTSLKEAQKEKAALEKQLKAAKELINDLKDSKGDVEDKVQELNNELVDISSKITSLENQLADKSTEIADAEAELAQAEADKQKQYDDMKTRIRYMYENSQTTYLEQLLESNSVAEFLNTAEYIAEIQKYDRQKLDEYTENIEYITVAKEQLEQDYADLENMKANVESQKQSVAALMSQKETELAGITSNISDAQEDAKYFEAEIQAQNELIAEIKRIEAEKAAAAAKAAAEGKEVADNPYTGGAFTWPCPSSTRVTSDYGTRVSPTSGASSNHKGIDIGASAGAAIVAAANGTVKAANYSSAAGNYVMIDHGGGLYTVYMHCSSLAVSEGTAVSAGQTIAYVGSTGISTGNHLHFGVSLNGSYVSPWSYLKG</sequence>
<dbReference type="Gene3D" id="2.70.70.10">
    <property type="entry name" value="Glucose Permease (Domain IIA)"/>
    <property type="match status" value="1"/>
</dbReference>
<dbReference type="EMBL" id="CVRS01000129">
    <property type="protein sequence ID" value="CRL43326.1"/>
    <property type="molecule type" value="Genomic_DNA"/>
</dbReference>
<feature type="coiled-coil region" evidence="2">
    <location>
        <begin position="36"/>
        <end position="119"/>
    </location>
</feature>
<evidence type="ECO:0000259" key="5">
    <source>
        <dbReference type="Pfam" id="PF24568"/>
    </source>
</evidence>
<dbReference type="Proteomes" id="UP000286271">
    <property type="component" value="Unassembled WGS sequence"/>
</dbReference>
<keyword evidence="1 3" id="KW-0732">Signal</keyword>
<dbReference type="InterPro" id="IPR016047">
    <property type="entry name" value="M23ase_b-sheet_dom"/>
</dbReference>
<keyword evidence="2" id="KW-0175">Coiled coil</keyword>
<dbReference type="RefSeq" id="WP_055040571.1">
    <property type="nucleotide sequence ID" value="NZ_CAKZTK010000060.1"/>
</dbReference>
<dbReference type="InterPro" id="IPR011055">
    <property type="entry name" value="Dup_hybrid_motif"/>
</dbReference>
<dbReference type="InterPro" id="IPR057309">
    <property type="entry name" value="PcsB_CC"/>
</dbReference>
<accession>A0A0M6X0H6</accession>
<dbReference type="AlphaFoldDB" id="A0A0M6X0H6"/>
<gene>
    <name evidence="7" type="ORF">DW707_06870</name>
    <name evidence="6" type="ORF">RIL183_09401</name>
</gene>
<feature type="domain" description="Peptidoglycan hydrolase PcsB coiled-coil" evidence="5">
    <location>
        <begin position="108"/>
        <end position="172"/>
    </location>
</feature>
<reference evidence="7 9" key="3">
    <citation type="submission" date="2018-08" db="EMBL/GenBank/DDBJ databases">
        <title>A genome reference for cultivated species of the human gut microbiota.</title>
        <authorList>
            <person name="Zou Y."/>
            <person name="Xue W."/>
            <person name="Luo G."/>
        </authorList>
    </citation>
    <scope>NUCLEOTIDE SEQUENCE [LARGE SCALE GENOMIC DNA]</scope>
    <source>
        <strain evidence="7 9">AM27-11</strain>
    </source>
</reference>
<protein>
    <submittedName>
        <fullName evidence="7">Metalloendopeptidase</fullName>
    </submittedName>
    <submittedName>
        <fullName evidence="6">Metallopeptidase M23 family protein</fullName>
    </submittedName>
</protein>
<keyword evidence="8" id="KW-1185">Reference proteome</keyword>
<name>A0A0M6X0H6_9FIRM</name>
<reference evidence="8" key="2">
    <citation type="submission" date="2015-05" db="EMBL/GenBank/DDBJ databases">
        <authorList>
            <consortium name="Pathogen Informatics"/>
        </authorList>
    </citation>
    <scope>NUCLEOTIDE SEQUENCE [LARGE SCALE GENOMIC DNA]</scope>
    <source>
        <strain evidence="8">L1-83</strain>
    </source>
</reference>
<dbReference type="CDD" id="cd12797">
    <property type="entry name" value="M23_peptidase"/>
    <property type="match status" value="1"/>
</dbReference>
<feature type="coiled-coil region" evidence="2">
    <location>
        <begin position="166"/>
        <end position="259"/>
    </location>
</feature>
<evidence type="ECO:0000256" key="2">
    <source>
        <dbReference type="SAM" id="Coils"/>
    </source>
</evidence>
<feature type="domain" description="M23ase beta-sheet core" evidence="4">
    <location>
        <begin position="304"/>
        <end position="398"/>
    </location>
</feature>
<evidence type="ECO:0000256" key="3">
    <source>
        <dbReference type="SAM" id="SignalP"/>
    </source>
</evidence>